<proteinExistence type="predicted"/>
<reference evidence="1 2" key="1">
    <citation type="submission" date="2020-06" db="EMBL/GenBank/DDBJ databases">
        <title>Lactobacillus rhamnosus QC,genome.</title>
        <authorList>
            <person name="Yi H."/>
            <person name="Jin M."/>
        </authorList>
    </citation>
    <scope>NUCLEOTIDE SEQUENCE [LARGE SCALE GENOMIC DNA]</scope>
    <source>
        <strain evidence="1 2">QC</strain>
    </source>
</reference>
<evidence type="ECO:0008006" key="3">
    <source>
        <dbReference type="Google" id="ProtNLM"/>
    </source>
</evidence>
<dbReference type="InterPro" id="IPR041242">
    <property type="entry name" value="HNHc_6"/>
</dbReference>
<protein>
    <recommendedName>
        <fullName evidence="3">DUF968 domain-containing protein</fullName>
    </recommendedName>
</protein>
<organism evidence="1 2">
    <name type="scientific">Lacticaseibacillus rhamnosus</name>
    <name type="common">Lactobacillus rhamnosus</name>
    <dbReference type="NCBI Taxonomy" id="47715"/>
    <lineage>
        <taxon>Bacteria</taxon>
        <taxon>Bacillati</taxon>
        <taxon>Bacillota</taxon>
        <taxon>Bacilli</taxon>
        <taxon>Lactobacillales</taxon>
        <taxon>Lactobacillaceae</taxon>
        <taxon>Lacticaseibacillus</taxon>
    </lineage>
</organism>
<dbReference type="EMBL" id="JABXWP010000016">
    <property type="protein sequence ID" value="NVO88918.1"/>
    <property type="molecule type" value="Genomic_DNA"/>
</dbReference>
<name>A0A7Y7QII1_LACRH</name>
<gene>
    <name evidence="1" type="ORF">HWN39_10550</name>
</gene>
<dbReference type="RefSeq" id="WP_176818361.1">
    <property type="nucleotide sequence ID" value="NZ_JABXWP010000016.1"/>
</dbReference>
<comment type="caution">
    <text evidence="1">The sequence shown here is derived from an EMBL/GenBank/DDBJ whole genome shotgun (WGS) entry which is preliminary data.</text>
</comment>
<accession>A0A7Y7QII1</accession>
<evidence type="ECO:0000313" key="1">
    <source>
        <dbReference type="EMBL" id="NVO88918.1"/>
    </source>
</evidence>
<sequence length="232" mass="26463">MLVNGKLQAIRGNQVTVDLDEPINRLRVSQLADGCQPSVSLDIADGRSISPDQRKKIFAMIGDYADFTGYEPEEMEAWLKWFYQAKTGIGNLSMATMSKEQANKFLTFVIDFGFENGIPWKTKHLDSIPSSYPLIMQCLKHRMCVICGKHADIDHEPPIGSSGNRHNIDNRRYKFLPLCRIHHTIRHQIGIDSFMSLYHIKPVKLDDPTLISLRLNTQTQFDQFDGKEASRP</sequence>
<dbReference type="Proteomes" id="UP000542889">
    <property type="component" value="Unassembled WGS sequence"/>
</dbReference>
<dbReference type="Pfam" id="PF16784">
    <property type="entry name" value="HNHc_6"/>
    <property type="match status" value="1"/>
</dbReference>
<dbReference type="AlphaFoldDB" id="A0A7Y7QII1"/>
<evidence type="ECO:0000313" key="2">
    <source>
        <dbReference type="Proteomes" id="UP000542889"/>
    </source>
</evidence>